<protein>
    <submittedName>
        <fullName evidence="5">Putative 1-acyl-sn-glycerol-3-phosphate acyltransferase</fullName>
    </submittedName>
</protein>
<accession>A0A0F7WT08</accession>
<dbReference type="SMART" id="SM00563">
    <property type="entry name" value="PlsC"/>
    <property type="match status" value="1"/>
</dbReference>
<evidence type="ECO:0000256" key="2">
    <source>
        <dbReference type="ARBA" id="ARBA00022679"/>
    </source>
</evidence>
<dbReference type="CDD" id="cd07989">
    <property type="entry name" value="LPLAT_AGPAT-like"/>
    <property type="match status" value="1"/>
</dbReference>
<evidence type="ECO:0000313" key="5">
    <source>
        <dbReference type="EMBL" id="CRI42686.1"/>
    </source>
</evidence>
<dbReference type="GO" id="GO:0006654">
    <property type="term" value="P:phosphatidic acid biosynthetic process"/>
    <property type="evidence" value="ECO:0007669"/>
    <property type="project" value="TreeGrafter"/>
</dbReference>
<dbReference type="PANTHER" id="PTHR10434:SF40">
    <property type="entry name" value="1-ACYL-SN-GLYCEROL-3-PHOSPHATE ACYLTRANSFERASE"/>
    <property type="match status" value="1"/>
</dbReference>
<name>A0A0F7WT08_CHLPN</name>
<dbReference type="Pfam" id="PF01553">
    <property type="entry name" value="Acyltransferase"/>
    <property type="match status" value="1"/>
</dbReference>
<dbReference type="SUPFAM" id="SSF69593">
    <property type="entry name" value="Glycerol-3-phosphate (1)-acyltransferase"/>
    <property type="match status" value="1"/>
</dbReference>
<evidence type="ECO:0000259" key="4">
    <source>
        <dbReference type="SMART" id="SM00563"/>
    </source>
</evidence>
<organism evidence="5">
    <name type="scientific">Chlamydia pneumoniae</name>
    <name type="common">Chlamydophila pneumoniae</name>
    <dbReference type="NCBI Taxonomy" id="83558"/>
    <lineage>
        <taxon>Bacteria</taxon>
        <taxon>Pseudomonadati</taxon>
        <taxon>Chlamydiota</taxon>
        <taxon>Chlamydiia</taxon>
        <taxon>Chlamydiales</taxon>
        <taxon>Chlamydiaceae</taxon>
        <taxon>Chlamydia/Chlamydophila group</taxon>
        <taxon>Chlamydia</taxon>
    </lineage>
</organism>
<sequence length="212" mass="24350">MIFRICKFFTWVAFSLFYKLKVYGVKKNFIKGPAIIAVNHNSFLDPIALHMCVHECIYHLARASLFNIPWLWKQWGCFPVRQDEGNSAAFKIASRLFNKRKKLVIYPEGARSPDGQLQPGKVGIGMMAAKSRVPIIPVYIGGTFEAFNRHQKIPHVWKTITCVFGTPMYFDDIIQNPEIKNKETYQIITNQTMNKIAELKAWYESGCKGDVP</sequence>
<reference evidence="5" key="1">
    <citation type="submission" date="2015-05" db="EMBL/GenBank/DDBJ databases">
        <authorList>
            <person name="Rattei Thomas"/>
        </authorList>
    </citation>
    <scope>NUCLEOTIDE SEQUENCE</scope>
    <source>
        <strain evidence="5">DC9</strain>
    </source>
</reference>
<dbReference type="EMBL" id="LN847051">
    <property type="protein sequence ID" value="CRI42686.1"/>
    <property type="molecule type" value="Genomic_DNA"/>
</dbReference>
<dbReference type="GO" id="GO:0003841">
    <property type="term" value="F:1-acylglycerol-3-phosphate O-acyltransferase activity"/>
    <property type="evidence" value="ECO:0007669"/>
    <property type="project" value="TreeGrafter"/>
</dbReference>
<evidence type="ECO:0000256" key="1">
    <source>
        <dbReference type="ARBA" id="ARBA00005189"/>
    </source>
</evidence>
<dbReference type="InterPro" id="IPR002123">
    <property type="entry name" value="Plipid/glycerol_acylTrfase"/>
</dbReference>
<feature type="domain" description="Phospholipid/glycerol acyltransferase" evidence="4">
    <location>
        <begin position="34"/>
        <end position="143"/>
    </location>
</feature>
<keyword evidence="2 5" id="KW-0808">Transferase</keyword>
<gene>
    <name evidence="5" type="ORF">BN1224_DC9_BU_00110</name>
</gene>
<evidence type="ECO:0000256" key="3">
    <source>
        <dbReference type="ARBA" id="ARBA00023315"/>
    </source>
</evidence>
<dbReference type="AlphaFoldDB" id="A0A0F7WT08"/>
<comment type="pathway">
    <text evidence="1">Lipid metabolism.</text>
</comment>
<keyword evidence="3 5" id="KW-0012">Acyltransferase</keyword>
<proteinExistence type="predicted"/>
<dbReference type="PANTHER" id="PTHR10434">
    <property type="entry name" value="1-ACYL-SN-GLYCEROL-3-PHOSPHATE ACYLTRANSFERASE"/>
    <property type="match status" value="1"/>
</dbReference>